<dbReference type="AlphaFoldDB" id="A0A7S8FCG9"/>
<evidence type="ECO:0000256" key="11">
    <source>
        <dbReference type="ARBA" id="ARBA00023235"/>
    </source>
</evidence>
<dbReference type="Pfam" id="PF19833">
    <property type="entry name" value="RecG_dom3_C"/>
    <property type="match status" value="1"/>
</dbReference>
<dbReference type="Gene3D" id="2.40.50.140">
    <property type="entry name" value="Nucleic acid-binding proteins"/>
    <property type="match status" value="1"/>
</dbReference>
<dbReference type="GO" id="GO:0005524">
    <property type="term" value="F:ATP binding"/>
    <property type="evidence" value="ECO:0007669"/>
    <property type="project" value="UniProtKB-KW"/>
</dbReference>
<dbReference type="PROSITE" id="PS51194">
    <property type="entry name" value="HELICASE_CTER"/>
    <property type="match status" value="1"/>
</dbReference>
<dbReference type="PROSITE" id="PS51192">
    <property type="entry name" value="HELICASE_ATP_BIND_1"/>
    <property type="match status" value="1"/>
</dbReference>
<evidence type="ECO:0000259" key="18">
    <source>
        <dbReference type="PROSITE" id="PS51194"/>
    </source>
</evidence>
<comment type="similarity">
    <text evidence="1 15">Belongs to the helicase family. RecG subfamily.</text>
</comment>
<keyword evidence="7 15" id="KW-0067">ATP-binding</keyword>
<keyword evidence="3 15" id="KW-0547">Nucleotide-binding</keyword>
<dbReference type="SUPFAM" id="SSF52540">
    <property type="entry name" value="P-loop containing nucleoside triphosphate hydrolases"/>
    <property type="match status" value="2"/>
</dbReference>
<feature type="domain" description="Helicase C-terminal" evidence="18">
    <location>
        <begin position="620"/>
        <end position="787"/>
    </location>
</feature>
<keyword evidence="11" id="KW-0413">Isomerase</keyword>
<reference evidence="19 20" key="1">
    <citation type="journal article" date="2020" name="ISME J.">
        <title>Enrichment and physiological characterization of a novel comammox Nitrospira indicates ammonium inhibition of complete nitrification.</title>
        <authorList>
            <person name="Sakoula D."/>
            <person name="Koch H."/>
            <person name="Frank J."/>
            <person name="Jetten M.S.M."/>
            <person name="van Kessel M.A.H.J."/>
            <person name="Lucker S."/>
        </authorList>
    </citation>
    <scope>NUCLEOTIDE SEQUENCE [LARGE SCALE GENOMIC DNA]</scope>
    <source>
        <strain evidence="19">Comreactor17</strain>
    </source>
</reference>
<accession>A0A7S8FCG9</accession>
<proteinExistence type="inferred from homology"/>
<dbReference type="CDD" id="cd17992">
    <property type="entry name" value="DEXHc_RecG"/>
    <property type="match status" value="1"/>
</dbReference>
<evidence type="ECO:0000313" key="20">
    <source>
        <dbReference type="Proteomes" id="UP000593737"/>
    </source>
</evidence>
<protein>
    <recommendedName>
        <fullName evidence="2 15">ATP-dependent DNA helicase RecG</fullName>
        <ecNumber evidence="13 15">5.6.2.4</ecNumber>
    </recommendedName>
</protein>
<gene>
    <name evidence="19" type="ORF">Nkreftii_001021</name>
</gene>
<dbReference type="NCBIfam" id="NF008165">
    <property type="entry name" value="PRK10917.1-3"/>
    <property type="match status" value="1"/>
</dbReference>
<keyword evidence="8" id="KW-0238">DNA-binding</keyword>
<dbReference type="PANTHER" id="PTHR47964">
    <property type="entry name" value="ATP-DEPENDENT DNA HELICASE HOMOLOG RECG, CHLOROPLASTIC"/>
    <property type="match status" value="1"/>
</dbReference>
<evidence type="ECO:0000256" key="4">
    <source>
        <dbReference type="ARBA" id="ARBA00022763"/>
    </source>
</evidence>
<dbReference type="InterPro" id="IPR014001">
    <property type="entry name" value="Helicase_ATP-bd"/>
</dbReference>
<feature type="region of interest" description="Disordered" evidence="16">
    <location>
        <begin position="129"/>
        <end position="148"/>
    </location>
</feature>
<dbReference type="InterPro" id="IPR047112">
    <property type="entry name" value="RecG/Mfd"/>
</dbReference>
<dbReference type="NCBIfam" id="NF008168">
    <property type="entry name" value="PRK10917.2-2"/>
    <property type="match status" value="1"/>
</dbReference>
<dbReference type="InterPro" id="IPR001650">
    <property type="entry name" value="Helicase_C-like"/>
</dbReference>
<dbReference type="InterPro" id="IPR045562">
    <property type="entry name" value="RecG_dom3_C"/>
</dbReference>
<dbReference type="GO" id="GO:0003677">
    <property type="term" value="F:DNA binding"/>
    <property type="evidence" value="ECO:0007669"/>
    <property type="project" value="UniProtKB-KW"/>
</dbReference>
<dbReference type="SMART" id="SM00487">
    <property type="entry name" value="DEXDc"/>
    <property type="match status" value="1"/>
</dbReference>
<dbReference type="EC" id="5.6.2.4" evidence="13 15"/>
<dbReference type="CDD" id="cd04488">
    <property type="entry name" value="RecG_wedge_OBF"/>
    <property type="match status" value="1"/>
</dbReference>
<dbReference type="InterPro" id="IPR033454">
    <property type="entry name" value="RecG_wedge"/>
</dbReference>
<dbReference type="Pfam" id="PF17191">
    <property type="entry name" value="RecG_wedge"/>
    <property type="match status" value="1"/>
</dbReference>
<comment type="function">
    <text evidence="15">Plays a critical role in recombination and DNA repair. Helps process Holliday junction intermediates to mature products by catalyzing branch migration. Has replication fork regression activity, unwinds stalled or blocked replication forks to make a HJ that can be resolved. Has a DNA unwinding activity characteristic of a DNA helicase with 3'-5' polarity.</text>
</comment>
<dbReference type="PANTHER" id="PTHR47964:SF1">
    <property type="entry name" value="ATP-DEPENDENT DNA HELICASE HOMOLOG RECG, CHLOROPLASTIC"/>
    <property type="match status" value="1"/>
</dbReference>
<evidence type="ECO:0000256" key="3">
    <source>
        <dbReference type="ARBA" id="ARBA00022741"/>
    </source>
</evidence>
<evidence type="ECO:0000256" key="14">
    <source>
        <dbReference type="ARBA" id="ARBA00048988"/>
    </source>
</evidence>
<evidence type="ECO:0000313" key="19">
    <source>
        <dbReference type="EMBL" id="QPD03247.1"/>
    </source>
</evidence>
<evidence type="ECO:0000256" key="15">
    <source>
        <dbReference type="RuleBase" id="RU363016"/>
    </source>
</evidence>
<evidence type="ECO:0000256" key="10">
    <source>
        <dbReference type="ARBA" id="ARBA00023204"/>
    </source>
</evidence>
<organism evidence="19 20">
    <name type="scientific">Candidatus Nitrospira kreftii</name>
    <dbReference type="NCBI Taxonomy" id="2652173"/>
    <lineage>
        <taxon>Bacteria</taxon>
        <taxon>Pseudomonadati</taxon>
        <taxon>Nitrospirota</taxon>
        <taxon>Nitrospiria</taxon>
        <taxon>Nitrospirales</taxon>
        <taxon>Nitrospiraceae</taxon>
        <taxon>Nitrospira</taxon>
    </lineage>
</organism>
<evidence type="ECO:0000256" key="12">
    <source>
        <dbReference type="ARBA" id="ARBA00034617"/>
    </source>
</evidence>
<dbReference type="GO" id="GO:0043138">
    <property type="term" value="F:3'-5' DNA helicase activity"/>
    <property type="evidence" value="ECO:0007669"/>
    <property type="project" value="UniProtKB-EC"/>
</dbReference>
<keyword evidence="5 15" id="KW-0378">Hydrolase</keyword>
<dbReference type="Pfam" id="PF00270">
    <property type="entry name" value="DEAD"/>
    <property type="match status" value="1"/>
</dbReference>
<dbReference type="Gene3D" id="3.40.50.300">
    <property type="entry name" value="P-loop containing nucleotide triphosphate hydrolases"/>
    <property type="match status" value="2"/>
</dbReference>
<keyword evidence="10 15" id="KW-0234">DNA repair</keyword>
<dbReference type="InterPro" id="IPR004609">
    <property type="entry name" value="ATP-dep_DNA_helicase_RecG"/>
</dbReference>
<feature type="compositionally biased region" description="Polar residues" evidence="16">
    <location>
        <begin position="129"/>
        <end position="142"/>
    </location>
</feature>
<dbReference type="NCBIfam" id="TIGR00643">
    <property type="entry name" value="recG"/>
    <property type="match status" value="1"/>
</dbReference>
<dbReference type="Pfam" id="PF00271">
    <property type="entry name" value="Helicase_C"/>
    <property type="match status" value="1"/>
</dbReference>
<dbReference type="GO" id="GO:0006310">
    <property type="term" value="P:DNA recombination"/>
    <property type="evidence" value="ECO:0007669"/>
    <property type="project" value="UniProtKB-UniRule"/>
</dbReference>
<dbReference type="EMBL" id="CP047423">
    <property type="protein sequence ID" value="QPD03247.1"/>
    <property type="molecule type" value="Genomic_DNA"/>
</dbReference>
<evidence type="ECO:0000256" key="1">
    <source>
        <dbReference type="ARBA" id="ARBA00007504"/>
    </source>
</evidence>
<keyword evidence="9 15" id="KW-0233">DNA recombination</keyword>
<name>A0A7S8FCG9_9BACT</name>
<evidence type="ECO:0000256" key="7">
    <source>
        <dbReference type="ARBA" id="ARBA00022840"/>
    </source>
</evidence>
<dbReference type="GO" id="GO:0006281">
    <property type="term" value="P:DNA repair"/>
    <property type="evidence" value="ECO:0007669"/>
    <property type="project" value="UniProtKB-UniRule"/>
</dbReference>
<dbReference type="SUPFAM" id="SSF50249">
    <property type="entry name" value="Nucleic acid-binding proteins"/>
    <property type="match status" value="1"/>
</dbReference>
<dbReference type="KEGG" id="nkf:Nkreftii_001021"/>
<evidence type="ECO:0000259" key="17">
    <source>
        <dbReference type="PROSITE" id="PS51192"/>
    </source>
</evidence>
<dbReference type="InterPro" id="IPR027417">
    <property type="entry name" value="P-loop_NTPase"/>
</dbReference>
<dbReference type="InterPro" id="IPR011545">
    <property type="entry name" value="DEAD/DEAH_box_helicase_dom"/>
</dbReference>
<evidence type="ECO:0000256" key="5">
    <source>
        <dbReference type="ARBA" id="ARBA00022801"/>
    </source>
</evidence>
<evidence type="ECO:0000256" key="8">
    <source>
        <dbReference type="ARBA" id="ARBA00023125"/>
    </source>
</evidence>
<sequence>MDSLDNDSRGSLSTRRGCATIPHRMLASTESSSLTPLQEWLDRIARPIEFASRDGCAHLKAITNLSAFVSAQVLSALQQATYPKAIEARLLSLRDLFVDFEPTLSIEEQRRRLQAAVLQINALRMAAQQQPVHPQGASASSTRDSDVKTMGRPPLWNLLVRFVKGVGPKRTNILQRLRIETVEDALWTMPWRYEDRSVMTPIGNLVPGMVASICGTIGKRDAKRTRNRRLSVLELGVEDQSGRIQIVFFNQPYLEDVLSIGTRVMMSGRVIAGRQGWMVPRMDVVQYEILGEGHESTLHVGRIVPIYHETKGWTSRQMRVLVRNLLMEHGLDLHDHLPVPLRARQRLIPIHEALQDAHFPKTGTDLQLLERGKTPAHRRLAFEELLLLQLALATRYRSVHEEPKELRFNPRTPLLGKLGSLLPFRLTTAQDVVLREIFRDMISPRPMNRLVQGDVGSGKTAVALHAIVMACGSGYQAALMAPTEILAEQHYRNLSGTLQALGLQTILVRGGDKASVKKAQIEQLAAGQIQVAIGTHALIQRNVQFKSLGLAVVDEQHKFGVLQRKTLIDKGYKPDVLVLTATPIPRTLAMTVYGDLDVSVIDVLPPGRKPVRTFLFNEGQRRRAYQIIRDELRNKKQAYVIYPLVEESEKTDLQAAIQGAEQLQNGEFSEFRVGLLHGRMKATEKEAVMADFKAGTIQLLVATTVVEVGIDVPNAAIIMIEHAERFGLAQLHQLRGRVGRSSHQSYCLLMASNMGQGKTQRGQRLQEHQEPLSSAKERLEALVRSNDGFVIAEDDLRIRGPGEFFGLRQWGMPEFRVANLVRDGDLLQQARQEAFSLLKSDPGLKDQAHQGLREAMLRKWEKKLELGSIS</sequence>
<comment type="catalytic activity">
    <reaction evidence="12 15">
        <text>Couples ATP hydrolysis with the unwinding of duplex DNA by translocating in the 3'-5' direction.</text>
        <dbReference type="EC" id="5.6.2.4"/>
    </reaction>
</comment>
<dbReference type="GO" id="GO:0016787">
    <property type="term" value="F:hydrolase activity"/>
    <property type="evidence" value="ECO:0007669"/>
    <property type="project" value="UniProtKB-KW"/>
</dbReference>
<evidence type="ECO:0000256" key="6">
    <source>
        <dbReference type="ARBA" id="ARBA00022806"/>
    </source>
</evidence>
<dbReference type="InterPro" id="IPR012340">
    <property type="entry name" value="NA-bd_OB-fold"/>
</dbReference>
<keyword evidence="6 15" id="KW-0347">Helicase</keyword>
<keyword evidence="4 15" id="KW-0227">DNA damage</keyword>
<evidence type="ECO:0000256" key="16">
    <source>
        <dbReference type="SAM" id="MobiDB-lite"/>
    </source>
</evidence>
<evidence type="ECO:0000256" key="13">
    <source>
        <dbReference type="ARBA" id="ARBA00034808"/>
    </source>
</evidence>
<comment type="catalytic activity">
    <reaction evidence="14 15">
        <text>ATP + H2O = ADP + phosphate + H(+)</text>
        <dbReference type="Rhea" id="RHEA:13065"/>
        <dbReference type="ChEBI" id="CHEBI:15377"/>
        <dbReference type="ChEBI" id="CHEBI:15378"/>
        <dbReference type="ChEBI" id="CHEBI:30616"/>
        <dbReference type="ChEBI" id="CHEBI:43474"/>
        <dbReference type="ChEBI" id="CHEBI:456216"/>
        <dbReference type="EC" id="5.6.2.4"/>
    </reaction>
</comment>
<dbReference type="Proteomes" id="UP000593737">
    <property type="component" value="Chromosome"/>
</dbReference>
<evidence type="ECO:0000256" key="9">
    <source>
        <dbReference type="ARBA" id="ARBA00023172"/>
    </source>
</evidence>
<feature type="domain" description="Helicase ATP-binding" evidence="17">
    <location>
        <begin position="440"/>
        <end position="601"/>
    </location>
</feature>
<dbReference type="SMART" id="SM00490">
    <property type="entry name" value="HELICc"/>
    <property type="match status" value="1"/>
</dbReference>
<evidence type="ECO:0000256" key="2">
    <source>
        <dbReference type="ARBA" id="ARBA00017846"/>
    </source>
</evidence>